<dbReference type="PANTHER" id="PTHR13422:SF12">
    <property type="entry name" value="SIN3-HDAC COMPLEX-ASSOCIATED FACTOR"/>
    <property type="match status" value="1"/>
</dbReference>
<evidence type="ECO:0008006" key="3">
    <source>
        <dbReference type="Google" id="ProtNLM"/>
    </source>
</evidence>
<feature type="compositionally biased region" description="Basic and acidic residues" evidence="1">
    <location>
        <begin position="95"/>
        <end position="110"/>
    </location>
</feature>
<evidence type="ECO:0000256" key="1">
    <source>
        <dbReference type="SAM" id="MobiDB-lite"/>
    </source>
</evidence>
<evidence type="ECO:0000313" key="2">
    <source>
        <dbReference type="EMBL" id="JAV03975.1"/>
    </source>
</evidence>
<proteinExistence type="predicted"/>
<organism evidence="2">
    <name type="scientific">Nyssomyia neivai</name>
    <dbReference type="NCBI Taxonomy" id="330878"/>
    <lineage>
        <taxon>Eukaryota</taxon>
        <taxon>Metazoa</taxon>
        <taxon>Ecdysozoa</taxon>
        <taxon>Arthropoda</taxon>
        <taxon>Hexapoda</taxon>
        <taxon>Insecta</taxon>
        <taxon>Pterygota</taxon>
        <taxon>Neoptera</taxon>
        <taxon>Endopterygota</taxon>
        <taxon>Diptera</taxon>
        <taxon>Nematocera</taxon>
        <taxon>Psychodoidea</taxon>
        <taxon>Psychodidae</taxon>
        <taxon>Nyssomyia</taxon>
    </lineage>
</organism>
<dbReference type="Pfam" id="PF15396">
    <property type="entry name" value="FAM60A"/>
    <property type="match status" value="1"/>
</dbReference>
<dbReference type="EMBL" id="GFDF01010109">
    <property type="protein sequence ID" value="JAV03975.1"/>
    <property type="molecule type" value="Transcribed_RNA"/>
</dbReference>
<sequence>MFSFHKPKVYRSTQGCCICKAKSSSSRFTDSKKYETDFIECFQLTSPRKGEICNACVLLVKRFKRLPPGSERHWGHVVDARVGPGLKSMTKFKKRKEESLQQQKEQRIKDTKIDGMGTAQRFCKIFKKNKKKKTMNEKNANGTGSHGSSDDVSSPSSPLSYGSDGEENLKARKGTVIGRSFDNLKNFVTDEFTNGYMEANIGRRTLLRKNYFPVKNLKAQIEGILDDIQNDETWAKKQMCCGPVFENKNLSAIIVDVTTIKICKFHQEEKITGVTSTVQISGNLGAVTMKKQHLFTKTRPNILDFVTLTSNLGQAKSIEDAKYSQLSCPTIAPSANVLNKLRDIGKVAKTKDSNFMKNIVKLCNETKMPSKAMTLEKILSATENLGNKFSDNSSDSGYEELPNLDPRNAMITPNTPKGGIIIGMNQITLPQTQAISSTAFKRSSPGRLHTDRVETVIYARTGL</sequence>
<protein>
    <recommendedName>
        <fullName evidence="3">Protein FAM60A</fullName>
    </recommendedName>
</protein>
<dbReference type="GO" id="GO:0030336">
    <property type="term" value="P:negative regulation of cell migration"/>
    <property type="evidence" value="ECO:0007669"/>
    <property type="project" value="TreeGrafter"/>
</dbReference>
<name>A0A1L8DC70_9DIPT</name>
<accession>A0A1L8DC70</accession>
<dbReference type="AlphaFoldDB" id="A0A1L8DC70"/>
<feature type="region of interest" description="Disordered" evidence="1">
    <location>
        <begin position="91"/>
        <end position="110"/>
    </location>
</feature>
<reference evidence="2" key="1">
    <citation type="submission" date="2016-12" db="EMBL/GenBank/DDBJ databases">
        <title>An insight into the sialome and mialome of the sand fly, Nyssomyia neivai.</title>
        <authorList>
            <person name="Sebastian V."/>
            <person name="Goulart T.M."/>
            <person name="Oliveira W."/>
            <person name="Calvo E."/>
            <person name="Oliveira L.F."/>
            <person name="Pinto M.C."/>
            <person name="Rosselino A.M."/>
            <person name="Ribeiro J.M."/>
        </authorList>
    </citation>
    <scope>NUCLEOTIDE SEQUENCE</scope>
</reference>
<feature type="compositionally biased region" description="Low complexity" evidence="1">
    <location>
        <begin position="137"/>
        <end position="163"/>
    </location>
</feature>
<dbReference type="InterPro" id="IPR026065">
    <property type="entry name" value="FAM60A"/>
</dbReference>
<feature type="region of interest" description="Disordered" evidence="1">
    <location>
        <begin position="130"/>
        <end position="166"/>
    </location>
</feature>
<dbReference type="GO" id="GO:0070822">
    <property type="term" value="C:Sin3-type complex"/>
    <property type="evidence" value="ECO:0007669"/>
    <property type="project" value="TreeGrafter"/>
</dbReference>
<dbReference type="PANTHER" id="PTHR13422">
    <property type="entry name" value="SIN3-HDAC COMPLEX-ASSOCIATED FACTOR"/>
    <property type="match status" value="1"/>
</dbReference>